<feature type="binding site" evidence="12">
    <location>
        <begin position="223"/>
        <end position="228"/>
    </location>
    <ligand>
        <name>ATP</name>
        <dbReference type="ChEBI" id="CHEBI:30616"/>
    </ligand>
</feature>
<comment type="pathway">
    <text evidence="12">Carbohydrate metabolism; D-ribose degradation; D-ribose 5-phosphate from beta-D-ribopyranose: step 2/2.</text>
</comment>
<keyword evidence="8 12" id="KW-0067">ATP-binding</keyword>
<evidence type="ECO:0000259" key="13">
    <source>
        <dbReference type="Pfam" id="PF00294"/>
    </source>
</evidence>
<organism evidence="14 15">
    <name type="scientific">Biomaibacter acetigenes</name>
    <dbReference type="NCBI Taxonomy" id="2316383"/>
    <lineage>
        <taxon>Bacteria</taxon>
        <taxon>Bacillati</taxon>
        <taxon>Bacillota</taxon>
        <taxon>Clostridia</taxon>
        <taxon>Thermosediminibacterales</taxon>
        <taxon>Tepidanaerobacteraceae</taxon>
        <taxon>Biomaibacter</taxon>
    </lineage>
</organism>
<keyword evidence="6 12" id="KW-0547">Nucleotide-binding</keyword>
<evidence type="ECO:0000256" key="4">
    <source>
        <dbReference type="ARBA" id="ARBA00022679"/>
    </source>
</evidence>
<dbReference type="Proteomes" id="UP000280960">
    <property type="component" value="Chromosome"/>
</dbReference>
<feature type="binding site" evidence="12">
    <location>
        <position position="252"/>
    </location>
    <ligand>
        <name>K(+)</name>
        <dbReference type="ChEBI" id="CHEBI:29103"/>
    </ligand>
</feature>
<keyword evidence="15" id="KW-1185">Reference proteome</keyword>
<evidence type="ECO:0000256" key="10">
    <source>
        <dbReference type="ARBA" id="ARBA00022958"/>
    </source>
</evidence>
<dbReference type="InterPro" id="IPR011877">
    <property type="entry name" value="Ribokinase"/>
</dbReference>
<keyword evidence="5 12" id="KW-0479">Metal-binding</keyword>
<dbReference type="SUPFAM" id="SSF53613">
    <property type="entry name" value="Ribokinase-like"/>
    <property type="match status" value="1"/>
</dbReference>
<gene>
    <name evidence="12 14" type="primary">rbsK</name>
    <name evidence="14" type="ORF">D2962_03520</name>
</gene>
<keyword evidence="9 12" id="KW-0460">Magnesium</keyword>
<dbReference type="RefSeq" id="WP_120765413.1">
    <property type="nucleotide sequence ID" value="NZ_CP033169.1"/>
</dbReference>
<evidence type="ECO:0000256" key="9">
    <source>
        <dbReference type="ARBA" id="ARBA00022842"/>
    </source>
</evidence>
<name>A0A3G2R342_9FIRM</name>
<dbReference type="NCBIfam" id="TIGR02152">
    <property type="entry name" value="D_ribokin_bact"/>
    <property type="match status" value="1"/>
</dbReference>
<dbReference type="InterPro" id="IPR011611">
    <property type="entry name" value="PfkB_dom"/>
</dbReference>
<feature type="binding site" evidence="12">
    <location>
        <position position="286"/>
    </location>
    <ligand>
        <name>K(+)</name>
        <dbReference type="ChEBI" id="CHEBI:29103"/>
    </ligand>
</feature>
<comment type="similarity">
    <text evidence="12">Belongs to the carbohydrate kinase PfkB family. Ribokinase subfamily.</text>
</comment>
<dbReference type="PRINTS" id="PR00990">
    <property type="entry name" value="RIBOKINASE"/>
</dbReference>
<comment type="caution">
    <text evidence="12">Lacks conserved residue(s) required for the propagation of feature annotation.</text>
</comment>
<evidence type="ECO:0000256" key="11">
    <source>
        <dbReference type="ARBA" id="ARBA00023277"/>
    </source>
</evidence>
<dbReference type="HAMAP" id="MF_01987">
    <property type="entry name" value="Ribokinase"/>
    <property type="match status" value="1"/>
</dbReference>
<comment type="subcellular location">
    <subcellularLocation>
        <location evidence="12">Cytoplasm</location>
    </subcellularLocation>
</comment>
<feature type="domain" description="Carbohydrate kinase PfkB" evidence="13">
    <location>
        <begin position="4"/>
        <end position="298"/>
    </location>
</feature>
<feature type="binding site" evidence="12">
    <location>
        <position position="289"/>
    </location>
    <ligand>
        <name>K(+)</name>
        <dbReference type="ChEBI" id="CHEBI:29103"/>
    </ligand>
</feature>
<feature type="binding site" evidence="12">
    <location>
        <position position="291"/>
    </location>
    <ligand>
        <name>K(+)</name>
        <dbReference type="ChEBI" id="CHEBI:29103"/>
    </ligand>
</feature>
<dbReference type="PANTHER" id="PTHR10584">
    <property type="entry name" value="SUGAR KINASE"/>
    <property type="match status" value="1"/>
</dbReference>
<evidence type="ECO:0000256" key="6">
    <source>
        <dbReference type="ARBA" id="ARBA00022741"/>
    </source>
</evidence>
<dbReference type="CDD" id="cd01174">
    <property type="entry name" value="ribokinase"/>
    <property type="match status" value="1"/>
</dbReference>
<evidence type="ECO:0000256" key="5">
    <source>
        <dbReference type="ARBA" id="ARBA00022723"/>
    </source>
</evidence>
<reference evidence="14 15" key="1">
    <citation type="submission" date="2018-10" db="EMBL/GenBank/DDBJ databases">
        <authorList>
            <person name="Zhang X."/>
        </authorList>
    </citation>
    <scope>NUCLEOTIDE SEQUENCE [LARGE SCALE GENOMIC DNA]</scope>
    <source>
        <strain evidence="14 15">SK-G1</strain>
    </source>
</reference>
<sequence>MKKPKITVLGSFVVDLMSRTPHLPARGETVFGGPFKLGPGGKGSNQGVAAHKAGADVTMVTKLGRDDFAQIALNSFKSVGMRTDYIFFDNEHETGAALIMVENGTGENEIVVSIGACNYITDDEVESVREEIRNSKLLLTQLETNLSAVYKAIDIANEYGVMVVLNTAPVQPVPEQIYKKVDVLTPNETEASILSGIEIKDIEGAKKAAEYFVEKGVKSVVITLGSNGVYVKSPEFEGHVPAFALDNVIDTTGAGDAFNGGFATALAEGKSIKEAAIFGNAVAGISVTRIGTAPAMPWREEVEEFLKKHFYEGDKK</sequence>
<dbReference type="PANTHER" id="PTHR10584:SF166">
    <property type="entry name" value="RIBOKINASE"/>
    <property type="match status" value="1"/>
</dbReference>
<dbReference type="PROSITE" id="PS00584">
    <property type="entry name" value="PFKB_KINASES_2"/>
    <property type="match status" value="1"/>
</dbReference>
<evidence type="ECO:0000313" key="15">
    <source>
        <dbReference type="Proteomes" id="UP000280960"/>
    </source>
</evidence>
<comment type="catalytic activity">
    <reaction evidence="12">
        <text>D-ribose + ATP = D-ribose 5-phosphate + ADP + H(+)</text>
        <dbReference type="Rhea" id="RHEA:13697"/>
        <dbReference type="ChEBI" id="CHEBI:15378"/>
        <dbReference type="ChEBI" id="CHEBI:30616"/>
        <dbReference type="ChEBI" id="CHEBI:47013"/>
        <dbReference type="ChEBI" id="CHEBI:78346"/>
        <dbReference type="ChEBI" id="CHEBI:456216"/>
        <dbReference type="EC" id="2.7.1.15"/>
    </reaction>
</comment>
<evidence type="ECO:0000256" key="7">
    <source>
        <dbReference type="ARBA" id="ARBA00022777"/>
    </source>
</evidence>
<feature type="binding site" evidence="12">
    <location>
        <position position="250"/>
    </location>
    <ligand>
        <name>K(+)</name>
        <dbReference type="ChEBI" id="CHEBI:29103"/>
    </ligand>
</feature>
<dbReference type="KEGG" id="bacg:D2962_03520"/>
<dbReference type="EC" id="2.7.1.15" evidence="2 12"/>
<dbReference type="UniPathway" id="UPA00916">
    <property type="reaction ID" value="UER00889"/>
</dbReference>
<keyword evidence="4 12" id="KW-0808">Transferase</keyword>
<accession>A0A3G2R342</accession>
<comment type="function">
    <text evidence="12">Catalyzes the phosphorylation of ribose at O-5 in a reaction requiring ATP and magnesium. The resulting D-ribose-5-phosphate can then be used either for sythesis of nucleotides, histidine, and tryptophan, or as a component of the pentose phosphate pathway.</text>
</comment>
<keyword evidence="10 12" id="KW-0630">Potassium</keyword>
<feature type="binding site" evidence="12">
    <location>
        <position position="187"/>
    </location>
    <ligand>
        <name>ATP</name>
        <dbReference type="ChEBI" id="CHEBI:30616"/>
    </ligand>
</feature>
<dbReference type="AlphaFoldDB" id="A0A3G2R342"/>
<feature type="binding site" evidence="12">
    <location>
        <begin position="255"/>
        <end position="256"/>
    </location>
    <ligand>
        <name>ATP</name>
        <dbReference type="ChEBI" id="CHEBI:30616"/>
    </ligand>
</feature>
<dbReference type="GO" id="GO:0005829">
    <property type="term" value="C:cytosol"/>
    <property type="evidence" value="ECO:0007669"/>
    <property type="project" value="TreeGrafter"/>
</dbReference>
<dbReference type="GO" id="GO:0005524">
    <property type="term" value="F:ATP binding"/>
    <property type="evidence" value="ECO:0007669"/>
    <property type="project" value="UniProtKB-UniRule"/>
</dbReference>
<feature type="binding site" evidence="12">
    <location>
        <position position="256"/>
    </location>
    <ligand>
        <name>substrate</name>
    </ligand>
</feature>
<dbReference type="Pfam" id="PF00294">
    <property type="entry name" value="PfkB"/>
    <property type="match status" value="1"/>
</dbReference>
<evidence type="ECO:0000256" key="1">
    <source>
        <dbReference type="ARBA" id="ARBA00005380"/>
    </source>
</evidence>
<feature type="binding site" evidence="12">
    <location>
        <begin position="41"/>
        <end position="45"/>
    </location>
    <ligand>
        <name>substrate</name>
    </ligand>
</feature>
<dbReference type="EMBL" id="CP033169">
    <property type="protein sequence ID" value="AYO29802.1"/>
    <property type="molecule type" value="Genomic_DNA"/>
</dbReference>
<comment type="similarity">
    <text evidence="1">Belongs to the carbohydrate kinase pfkB family.</text>
</comment>
<dbReference type="GO" id="GO:0004747">
    <property type="term" value="F:ribokinase activity"/>
    <property type="evidence" value="ECO:0007669"/>
    <property type="project" value="UniProtKB-UniRule"/>
</dbReference>
<dbReference type="GO" id="GO:0046872">
    <property type="term" value="F:metal ion binding"/>
    <property type="evidence" value="ECO:0007669"/>
    <property type="project" value="UniProtKB-KW"/>
</dbReference>
<dbReference type="InterPro" id="IPR002139">
    <property type="entry name" value="Ribo/fructo_kinase"/>
</dbReference>
<keyword evidence="7 12" id="KW-0418">Kinase</keyword>
<dbReference type="GO" id="GO:0019303">
    <property type="term" value="P:D-ribose catabolic process"/>
    <property type="evidence" value="ECO:0007669"/>
    <property type="project" value="UniProtKB-UniRule"/>
</dbReference>
<evidence type="ECO:0000256" key="3">
    <source>
        <dbReference type="ARBA" id="ARBA00016943"/>
    </source>
</evidence>
<dbReference type="InterPro" id="IPR029056">
    <property type="entry name" value="Ribokinase-like"/>
</dbReference>
<protein>
    <recommendedName>
        <fullName evidence="3 12">Ribokinase</fullName>
        <shortName evidence="12">RK</shortName>
        <ecNumber evidence="2 12">2.7.1.15</ecNumber>
    </recommendedName>
</protein>
<dbReference type="Gene3D" id="3.40.1190.20">
    <property type="match status" value="1"/>
</dbReference>
<keyword evidence="11 12" id="KW-0119">Carbohydrate metabolism</keyword>
<feature type="binding site" evidence="12">
    <location>
        <position position="280"/>
    </location>
    <ligand>
        <name>ATP</name>
        <dbReference type="ChEBI" id="CHEBI:30616"/>
    </ligand>
</feature>
<comment type="activity regulation">
    <text evidence="12">Activated by a monovalent cation that binds near, but not in, the active site. The most likely occupant of the site in vivo is potassium. Ion binding induces a conformational change that may alter substrate affinity.</text>
</comment>
<feature type="binding site" evidence="12">
    <location>
        <begin position="13"/>
        <end position="15"/>
    </location>
    <ligand>
        <name>substrate</name>
    </ligand>
</feature>
<comment type="cofactor">
    <cofactor evidence="12">
        <name>Mg(2+)</name>
        <dbReference type="ChEBI" id="CHEBI:18420"/>
    </cofactor>
    <text evidence="12">Requires a divalent cation, most likely magnesium in vivo, as an electrophilic catalyst to aid phosphoryl group transfer. It is the chelate of the metal and the nucleotide that is the actual substrate.</text>
</comment>
<evidence type="ECO:0000256" key="2">
    <source>
        <dbReference type="ARBA" id="ARBA00012035"/>
    </source>
</evidence>
<proteinExistence type="inferred from homology"/>
<evidence type="ECO:0000313" key="14">
    <source>
        <dbReference type="EMBL" id="AYO29802.1"/>
    </source>
</evidence>
<evidence type="ECO:0000256" key="12">
    <source>
        <dbReference type="HAMAP-Rule" id="MF_01987"/>
    </source>
</evidence>
<dbReference type="InterPro" id="IPR002173">
    <property type="entry name" value="Carboh/pur_kinase_PfkB_CS"/>
</dbReference>
<feature type="binding site" evidence="12">
    <location>
        <position position="143"/>
    </location>
    <ligand>
        <name>substrate</name>
    </ligand>
</feature>
<comment type="subunit">
    <text evidence="12">Homodimer.</text>
</comment>
<evidence type="ECO:0000256" key="8">
    <source>
        <dbReference type="ARBA" id="ARBA00022840"/>
    </source>
</evidence>
<feature type="active site" description="Proton acceptor" evidence="12">
    <location>
        <position position="256"/>
    </location>
</feature>
<keyword evidence="12" id="KW-0963">Cytoplasm</keyword>